<gene>
    <name evidence="2" type="ORF">COX24_04120</name>
</gene>
<dbReference type="AlphaFoldDB" id="A0A2G9ZDS6"/>
<feature type="domain" description="NAD(P)-binding" evidence="1">
    <location>
        <begin position="14"/>
        <end position="336"/>
    </location>
</feature>
<organism evidence="2 3">
    <name type="scientific">bacterium (Candidatus Gribaldobacteria) CG23_combo_of_CG06-09_8_20_14_all_37_87_8</name>
    <dbReference type="NCBI Taxonomy" id="2014278"/>
    <lineage>
        <taxon>Bacteria</taxon>
        <taxon>Candidatus Gribaldobacteria</taxon>
    </lineage>
</organism>
<dbReference type="SUPFAM" id="SSF51735">
    <property type="entry name" value="NAD(P)-binding Rossmann-fold domains"/>
    <property type="match status" value="1"/>
</dbReference>
<comment type="caution">
    <text evidence="2">The sequence shown here is derived from an EMBL/GenBank/DDBJ whole genome shotgun (WGS) entry which is preliminary data.</text>
</comment>
<dbReference type="Gene3D" id="3.90.25.10">
    <property type="entry name" value="UDP-galactose 4-epimerase, domain 1"/>
    <property type="match status" value="1"/>
</dbReference>
<dbReference type="PANTHER" id="PTHR43000">
    <property type="entry name" value="DTDP-D-GLUCOSE 4,6-DEHYDRATASE-RELATED"/>
    <property type="match status" value="1"/>
</dbReference>
<dbReference type="EMBL" id="PCSB01000087">
    <property type="protein sequence ID" value="PIP31342.1"/>
    <property type="molecule type" value="Genomic_DNA"/>
</dbReference>
<evidence type="ECO:0000259" key="1">
    <source>
        <dbReference type="Pfam" id="PF16363"/>
    </source>
</evidence>
<reference evidence="2 3" key="1">
    <citation type="submission" date="2017-09" db="EMBL/GenBank/DDBJ databases">
        <title>Depth-based differentiation of microbial function through sediment-hosted aquifers and enrichment of novel symbionts in the deep terrestrial subsurface.</title>
        <authorList>
            <person name="Probst A.J."/>
            <person name="Ladd B."/>
            <person name="Jarett J.K."/>
            <person name="Geller-Mcgrath D.E."/>
            <person name="Sieber C.M."/>
            <person name="Emerson J.B."/>
            <person name="Anantharaman K."/>
            <person name="Thomas B.C."/>
            <person name="Malmstrom R."/>
            <person name="Stieglmeier M."/>
            <person name="Klingl A."/>
            <person name="Woyke T."/>
            <person name="Ryan C.M."/>
            <person name="Banfield J.F."/>
        </authorList>
    </citation>
    <scope>NUCLEOTIDE SEQUENCE [LARGE SCALE GENOMIC DNA]</scope>
    <source>
        <strain evidence="2">CG23_combo_of_CG06-09_8_20_14_all_37_87_8</strain>
    </source>
</reference>
<proteinExistence type="predicted"/>
<dbReference type="InterPro" id="IPR036291">
    <property type="entry name" value="NAD(P)-bd_dom_sf"/>
</dbReference>
<dbReference type="Gene3D" id="3.40.50.720">
    <property type="entry name" value="NAD(P)-binding Rossmann-like Domain"/>
    <property type="match status" value="1"/>
</dbReference>
<accession>A0A2G9ZDS6</accession>
<evidence type="ECO:0000313" key="2">
    <source>
        <dbReference type="EMBL" id="PIP31342.1"/>
    </source>
</evidence>
<dbReference type="Proteomes" id="UP000230447">
    <property type="component" value="Unassembled WGS sequence"/>
</dbReference>
<dbReference type="Pfam" id="PF16363">
    <property type="entry name" value="GDP_Man_Dehyd"/>
    <property type="match status" value="1"/>
</dbReference>
<name>A0A2G9ZDS6_9BACT</name>
<sequence>MENENYKQAKKTILITGGAGFVGHHSVEHFLKNTNWNIVVLDSLNYAGNLNRLVEAHKAAGDVNRIVDIDVFDPKRVKFVWHDLRAPISQSKAKLIGKIDYCLHYAAESHVDRSLEDSIPFVESNVLGTANLLEYLKHSQPQCKTIIFSTDEVFGPAPEGVYFKENDPFRPSNPYAGSKAGQESISFSFAHAFSLPIFIVRSMNIIGERQHPEKFIPKTIKAILNNEKIILHGRTPQDLSSRCWIHARNVADGVLFLLNKGEKEEFYHIVGEERTVLEMANWICEVIKGRPLLGNEIEWVDYHTARPGHDKRYALSGEKMAQMGWKTPVDLEHSLKKSVQWMLDHKYWLNV</sequence>
<evidence type="ECO:0000313" key="3">
    <source>
        <dbReference type="Proteomes" id="UP000230447"/>
    </source>
</evidence>
<protein>
    <recommendedName>
        <fullName evidence="1">NAD(P)-binding domain-containing protein</fullName>
    </recommendedName>
</protein>
<dbReference type="InterPro" id="IPR016040">
    <property type="entry name" value="NAD(P)-bd_dom"/>
</dbReference>